<evidence type="ECO:0000256" key="1">
    <source>
        <dbReference type="ARBA" id="ARBA00006484"/>
    </source>
</evidence>
<dbReference type="Gene3D" id="3.40.50.720">
    <property type="entry name" value="NAD(P)-binding Rossmann-like Domain"/>
    <property type="match status" value="1"/>
</dbReference>
<dbReference type="PRINTS" id="PR00081">
    <property type="entry name" value="GDHRDH"/>
</dbReference>
<dbReference type="InterPro" id="IPR057326">
    <property type="entry name" value="KR_dom"/>
</dbReference>
<dbReference type="SUPFAM" id="SSF51735">
    <property type="entry name" value="NAD(P)-binding Rossmann-fold domains"/>
    <property type="match status" value="1"/>
</dbReference>
<evidence type="ECO:0000259" key="4">
    <source>
        <dbReference type="SMART" id="SM00822"/>
    </source>
</evidence>
<evidence type="ECO:0000256" key="3">
    <source>
        <dbReference type="RuleBase" id="RU000363"/>
    </source>
</evidence>
<evidence type="ECO:0000313" key="6">
    <source>
        <dbReference type="Proteomes" id="UP000078397"/>
    </source>
</evidence>
<dbReference type="NCBIfam" id="NF006114">
    <property type="entry name" value="PRK08263.1"/>
    <property type="match status" value="1"/>
</dbReference>
<dbReference type="GO" id="GO:0016491">
    <property type="term" value="F:oxidoreductase activity"/>
    <property type="evidence" value="ECO:0007669"/>
    <property type="project" value="UniProtKB-KW"/>
</dbReference>
<dbReference type="InterPro" id="IPR002347">
    <property type="entry name" value="SDR_fam"/>
</dbReference>
<dbReference type="RefSeq" id="XP_018148114.1">
    <property type="nucleotide sequence ID" value="XM_018280191.1"/>
</dbReference>
<dbReference type="STRING" id="1380566.A0A179G3T4"/>
<comment type="similarity">
    <text evidence="1 3">Belongs to the short-chain dehydrogenases/reductases (SDR) family.</text>
</comment>
<dbReference type="AlphaFoldDB" id="A0A179G3T4"/>
<proteinExistence type="inferred from homology"/>
<dbReference type="GeneID" id="28844185"/>
<comment type="caution">
    <text evidence="5">The sequence shown here is derived from an EMBL/GenBank/DDBJ whole genome shotgun (WGS) entry which is preliminary data.</text>
</comment>
<dbReference type="InterPro" id="IPR036291">
    <property type="entry name" value="NAD(P)-bd_dom_sf"/>
</dbReference>
<dbReference type="PRINTS" id="PR00080">
    <property type="entry name" value="SDRFAMILY"/>
</dbReference>
<dbReference type="EMBL" id="LSBJ02000001">
    <property type="protein sequence ID" value="OAQ72031.1"/>
    <property type="molecule type" value="Genomic_DNA"/>
</dbReference>
<dbReference type="Pfam" id="PF00106">
    <property type="entry name" value="adh_short"/>
    <property type="match status" value="1"/>
</dbReference>
<organism evidence="5 6">
    <name type="scientific">Pochonia chlamydosporia 170</name>
    <dbReference type="NCBI Taxonomy" id="1380566"/>
    <lineage>
        <taxon>Eukaryota</taxon>
        <taxon>Fungi</taxon>
        <taxon>Dikarya</taxon>
        <taxon>Ascomycota</taxon>
        <taxon>Pezizomycotina</taxon>
        <taxon>Sordariomycetes</taxon>
        <taxon>Hypocreomycetidae</taxon>
        <taxon>Hypocreales</taxon>
        <taxon>Clavicipitaceae</taxon>
        <taxon>Pochonia</taxon>
    </lineage>
</organism>
<dbReference type="PANTHER" id="PTHR43976">
    <property type="entry name" value="SHORT CHAIN DEHYDROGENASE"/>
    <property type="match status" value="1"/>
</dbReference>
<evidence type="ECO:0000313" key="5">
    <source>
        <dbReference type="EMBL" id="OAQ72031.1"/>
    </source>
</evidence>
<dbReference type="KEGG" id="pchm:VFPPC_00098"/>
<feature type="domain" description="Ketoreductase" evidence="4">
    <location>
        <begin position="3"/>
        <end position="189"/>
    </location>
</feature>
<keyword evidence="6" id="KW-1185">Reference proteome</keyword>
<dbReference type="SMART" id="SM00822">
    <property type="entry name" value="PKS_KR"/>
    <property type="match status" value="1"/>
</dbReference>
<name>A0A179G3T4_METCM</name>
<reference evidence="5 6" key="1">
    <citation type="journal article" date="2016" name="PLoS Pathog.">
        <title>Biosynthesis of antibiotic leucinostatins in bio-control fungus Purpureocillium lilacinum and their inhibition on phytophthora revealed by genome mining.</title>
        <authorList>
            <person name="Wang G."/>
            <person name="Liu Z."/>
            <person name="Lin R."/>
            <person name="Li E."/>
            <person name="Mao Z."/>
            <person name="Ling J."/>
            <person name="Yang Y."/>
            <person name="Yin W.B."/>
            <person name="Xie B."/>
        </authorList>
    </citation>
    <scope>NUCLEOTIDE SEQUENCE [LARGE SCALE GENOMIC DNA]</scope>
    <source>
        <strain evidence="5">170</strain>
    </source>
</reference>
<gene>
    <name evidence="5" type="ORF">VFPPC_00098</name>
</gene>
<dbReference type="Proteomes" id="UP000078397">
    <property type="component" value="Unassembled WGS sequence"/>
</dbReference>
<sequence length="273" mass="29513">MAKIWLITGSSRGLGRALVEAVLESGNQVVATARKPEQLQDLVTQYGQDNVLAMALDVTNNFQVQQVVQSALEKFGRLDIIVNNAGYADVASIEDMSLETFRTQFETNFFGVVNVTKAVIPILRQQGHGHIIQVSSLGGRVGSPGLGSYQSAKWAVGGFSTVLSREVGPLGIKVTVLEPGGMKTDWAGSSMGIGAVSEPYKQTVSAFQERREEMMATWADPKRIVRSILHIAEVSEPPLRLLLGVDTIPYAQNAADELASSDAKWREVTALKV</sequence>
<accession>A0A179G3T4</accession>
<dbReference type="CDD" id="cd05374">
    <property type="entry name" value="17beta-HSD-like_SDR_c"/>
    <property type="match status" value="1"/>
</dbReference>
<dbReference type="InterPro" id="IPR051911">
    <property type="entry name" value="SDR_oxidoreductase"/>
</dbReference>
<keyword evidence="2" id="KW-0560">Oxidoreductase</keyword>
<dbReference type="PANTHER" id="PTHR43976:SF16">
    <property type="entry name" value="SHORT-CHAIN DEHYDROGENASE_REDUCTASE FAMILY PROTEIN"/>
    <property type="match status" value="1"/>
</dbReference>
<protein>
    <submittedName>
        <fullName evidence="5">Short-chain dehydrogenase reductase sdr</fullName>
    </submittedName>
</protein>
<evidence type="ECO:0000256" key="2">
    <source>
        <dbReference type="ARBA" id="ARBA00023002"/>
    </source>
</evidence>
<dbReference type="OrthoDB" id="1933717at2759"/>